<evidence type="ECO:0000256" key="1">
    <source>
        <dbReference type="SAM" id="MobiDB-lite"/>
    </source>
</evidence>
<proteinExistence type="predicted"/>
<sequence length="34" mass="3897">EAEAEGERQKNQASLLSQELEAEREQRQVVEAQL</sequence>
<feature type="non-terminal residue" evidence="2">
    <location>
        <position position="34"/>
    </location>
</feature>
<dbReference type="EMBL" id="BDIP01010864">
    <property type="protein sequence ID" value="GCA65365.1"/>
    <property type="molecule type" value="Genomic_DNA"/>
</dbReference>
<dbReference type="Proteomes" id="UP000265618">
    <property type="component" value="Unassembled WGS sequence"/>
</dbReference>
<feature type="non-terminal residue" evidence="2">
    <location>
        <position position="1"/>
    </location>
</feature>
<organism evidence="2 3">
    <name type="scientific">Kipferlia bialata</name>
    <dbReference type="NCBI Taxonomy" id="797122"/>
    <lineage>
        <taxon>Eukaryota</taxon>
        <taxon>Metamonada</taxon>
        <taxon>Carpediemonas-like organisms</taxon>
        <taxon>Kipferlia</taxon>
    </lineage>
</organism>
<feature type="region of interest" description="Disordered" evidence="1">
    <location>
        <begin position="1"/>
        <end position="34"/>
    </location>
</feature>
<name>A0A391NW81_9EUKA</name>
<evidence type="ECO:0000313" key="3">
    <source>
        <dbReference type="Proteomes" id="UP000265618"/>
    </source>
</evidence>
<keyword evidence="3" id="KW-1185">Reference proteome</keyword>
<dbReference type="AlphaFoldDB" id="A0A391NW81"/>
<reference evidence="2 3" key="1">
    <citation type="journal article" date="2018" name="PLoS ONE">
        <title>The draft genome of Kipferlia bialata reveals reductive genome evolution in fornicate parasites.</title>
        <authorList>
            <person name="Tanifuji G."/>
            <person name="Takabayashi S."/>
            <person name="Kume K."/>
            <person name="Takagi M."/>
            <person name="Nakayama T."/>
            <person name="Kamikawa R."/>
            <person name="Inagaki Y."/>
            <person name="Hashimoto T."/>
        </authorList>
    </citation>
    <scope>NUCLEOTIDE SEQUENCE [LARGE SCALE GENOMIC DNA]</scope>
    <source>
        <strain evidence="2">NY0173</strain>
    </source>
</reference>
<protein>
    <submittedName>
        <fullName evidence="2">Uncharacterized protein</fullName>
    </submittedName>
</protein>
<accession>A0A391NW81</accession>
<comment type="caution">
    <text evidence="2">The sequence shown here is derived from an EMBL/GenBank/DDBJ whole genome shotgun (WGS) entry which is preliminary data.</text>
</comment>
<gene>
    <name evidence="2" type="ORF">KIPB_016952</name>
</gene>
<feature type="compositionally biased region" description="Basic and acidic residues" evidence="1">
    <location>
        <begin position="1"/>
        <end position="10"/>
    </location>
</feature>
<evidence type="ECO:0000313" key="2">
    <source>
        <dbReference type="EMBL" id="GCA65365.1"/>
    </source>
</evidence>